<dbReference type="EMBL" id="SMMG02000006">
    <property type="protein sequence ID" value="KAA3468653.1"/>
    <property type="molecule type" value="Genomic_DNA"/>
</dbReference>
<comment type="caution">
    <text evidence="1">The sequence shown here is derived from an EMBL/GenBank/DDBJ whole genome shotgun (WGS) entry which is preliminary data.</text>
</comment>
<dbReference type="GO" id="GO:0003964">
    <property type="term" value="F:RNA-directed DNA polymerase activity"/>
    <property type="evidence" value="ECO:0007669"/>
    <property type="project" value="UniProtKB-KW"/>
</dbReference>
<organism evidence="1 2">
    <name type="scientific">Gossypium australe</name>
    <dbReference type="NCBI Taxonomy" id="47621"/>
    <lineage>
        <taxon>Eukaryota</taxon>
        <taxon>Viridiplantae</taxon>
        <taxon>Streptophyta</taxon>
        <taxon>Embryophyta</taxon>
        <taxon>Tracheophyta</taxon>
        <taxon>Spermatophyta</taxon>
        <taxon>Magnoliopsida</taxon>
        <taxon>eudicotyledons</taxon>
        <taxon>Gunneridae</taxon>
        <taxon>Pentapetalae</taxon>
        <taxon>rosids</taxon>
        <taxon>malvids</taxon>
        <taxon>Malvales</taxon>
        <taxon>Malvaceae</taxon>
        <taxon>Malvoideae</taxon>
        <taxon>Gossypium</taxon>
    </lineage>
</organism>
<dbReference type="Proteomes" id="UP000325315">
    <property type="component" value="Unassembled WGS sequence"/>
</dbReference>
<dbReference type="SUPFAM" id="SSF56219">
    <property type="entry name" value="DNase I-like"/>
    <property type="match status" value="1"/>
</dbReference>
<dbReference type="PANTHER" id="PTHR33116:SF86">
    <property type="entry name" value="REVERSE TRANSCRIPTASE DOMAIN-CONTAINING PROTEIN"/>
    <property type="match status" value="1"/>
</dbReference>
<proteinExistence type="predicted"/>
<protein>
    <submittedName>
        <fullName evidence="1">Reverse transcriptase</fullName>
    </submittedName>
</protein>
<dbReference type="InterPro" id="IPR036691">
    <property type="entry name" value="Endo/exonu/phosph_ase_sf"/>
</dbReference>
<reference evidence="1" key="1">
    <citation type="submission" date="2019-08" db="EMBL/GenBank/DDBJ databases">
        <authorList>
            <person name="Liu F."/>
        </authorList>
    </citation>
    <scope>NUCLEOTIDE SEQUENCE [LARGE SCALE GENOMIC DNA]</scope>
    <source>
        <strain evidence="1">PA1801</strain>
        <tissue evidence="1">Leaf</tissue>
    </source>
</reference>
<keyword evidence="2" id="KW-1185">Reference proteome</keyword>
<keyword evidence="1" id="KW-0548">Nucleotidyltransferase</keyword>
<evidence type="ECO:0000313" key="2">
    <source>
        <dbReference type="Proteomes" id="UP000325315"/>
    </source>
</evidence>
<gene>
    <name evidence="1" type="ORF">EPI10_014522</name>
</gene>
<keyword evidence="1" id="KW-0808">Transferase</keyword>
<accession>A0A5B6VHP5</accession>
<dbReference type="OrthoDB" id="1303672at2759"/>
<dbReference type="Gene3D" id="3.60.10.10">
    <property type="entry name" value="Endonuclease/exonuclease/phosphatase"/>
    <property type="match status" value="1"/>
</dbReference>
<dbReference type="PANTHER" id="PTHR33116">
    <property type="entry name" value="REVERSE TRANSCRIPTASE ZINC-BINDING DOMAIN-CONTAINING PROTEIN-RELATED-RELATED"/>
    <property type="match status" value="1"/>
</dbReference>
<dbReference type="AlphaFoldDB" id="A0A5B6VHP5"/>
<evidence type="ECO:0000313" key="1">
    <source>
        <dbReference type="EMBL" id="KAA3468653.1"/>
    </source>
</evidence>
<name>A0A5B6VHP5_9ROSI</name>
<keyword evidence="1" id="KW-0695">RNA-directed DNA polymerase</keyword>
<sequence length="666" mass="77094">MALTWIPKVRREGYVWLGEHWRFTRFYGSPYTHEKDESWQLLKSLRLREDPSWLVCGDSNEIMYSFEKKGGLPREERRMEAFRNVLEDCGLMDVGYSGKWFTWERGNLPETNIRERLDRETFEAEVKRIWETSSNDFLQKLNHLQTWLGDWAKRICLDRKRRKEFLNSKLNELTEADRSDDNLAELIDTKLQLNLEIDKDERYWEQRARANWLKLGDKNTAVFHKQATQRRQKNCIRKLQNANGEETGDSHRMAEIARLYFQELFKAKDKGNCDNLLTSIARCITDEDNRHLTAQYTKVEIWEALQSVDNRHLTAQYTKVEIWEALQSVGATKAPGEMVLTQFGLDLLLNCISTVSYFVLLNGQKGDIFHPSRGLRQGDPLNPFLFLICGEGLSSLLRKAVQEGNLKGFKASRRGPQISHLLFANDCILFGEANERGARLFKGILREYGTCSVQSSSNPEHYLGLPDMVGRRKKEAFQNLNDRFKQRIDNWSIRHLLQGGKEVFIKAVLQAILTYTMACFLLPKTLCTELDSLIAKFGWRLMDSLLSQVLKAKYFPNSDFLHAQLGNLPSLTWRSVWAAKGLLQSGLGWRIGKGNQVSIWNDHWIPGTNCIQSNVDNSSTRIELVSSLIDSTTRKWKVDLIESTFPEIIAKQIIQIPLAEEEHEDF</sequence>